<dbReference type="EMBL" id="HG994365">
    <property type="protein sequence ID" value="CAF2075545.1"/>
    <property type="molecule type" value="Genomic_DNA"/>
</dbReference>
<sequence>MSNLWRGNEIDQPHFKNIYLKEATCCGSLSSRWLDASKEDGRVWPWVL</sequence>
<reference evidence="1" key="1">
    <citation type="submission" date="2021-01" db="EMBL/GenBank/DDBJ databases">
        <authorList>
            <consortium name="Genoscope - CEA"/>
            <person name="William W."/>
        </authorList>
    </citation>
    <scope>NUCLEOTIDE SEQUENCE</scope>
</reference>
<name>A0A816RNN0_BRANA</name>
<evidence type="ECO:0000313" key="1">
    <source>
        <dbReference type="EMBL" id="CAF2075545.1"/>
    </source>
</evidence>
<protein>
    <submittedName>
        <fullName evidence="1">(rape) hypothetical protein</fullName>
    </submittedName>
</protein>
<dbReference type="Proteomes" id="UP001295469">
    <property type="component" value="Chromosome C01"/>
</dbReference>
<proteinExistence type="predicted"/>
<accession>A0A816RNN0</accession>
<gene>
    <name evidence="1" type="ORF">DARMORV10_C01P36590.1</name>
</gene>
<dbReference type="AlphaFoldDB" id="A0A816RNN0"/>
<organism evidence="1">
    <name type="scientific">Brassica napus</name>
    <name type="common">Rape</name>
    <dbReference type="NCBI Taxonomy" id="3708"/>
    <lineage>
        <taxon>Eukaryota</taxon>
        <taxon>Viridiplantae</taxon>
        <taxon>Streptophyta</taxon>
        <taxon>Embryophyta</taxon>
        <taxon>Tracheophyta</taxon>
        <taxon>Spermatophyta</taxon>
        <taxon>Magnoliopsida</taxon>
        <taxon>eudicotyledons</taxon>
        <taxon>Gunneridae</taxon>
        <taxon>Pentapetalae</taxon>
        <taxon>rosids</taxon>
        <taxon>malvids</taxon>
        <taxon>Brassicales</taxon>
        <taxon>Brassicaceae</taxon>
        <taxon>Brassiceae</taxon>
        <taxon>Brassica</taxon>
    </lineage>
</organism>